<evidence type="ECO:0000256" key="2">
    <source>
        <dbReference type="ARBA" id="ARBA00022490"/>
    </source>
</evidence>
<proteinExistence type="inferred from homology"/>
<keyword evidence="7" id="KW-1185">Reference proteome</keyword>
<sequence length="399" mass="43509">MDIRYGERGLDRAEVERLWQRAERGGGPVAVPAGDGCEAVTFLWRGDHDRVVLVGSPIDHTDLRRTELTRVPGTDLWHLTLLLPSGLRAGYAYAIDEPHDDLSGGNWSESVRRWRTDPLNRRTFRRECDGTGIGPDPNAHTESVLELPGTGPSRWTAPDPAVPTGQVTMHWFRAADTGLDCDHRVWVYEPAGTGPYPVAVFFDGDVYVAELVPTPRILDNLIAAGRIPPTLGVFVDSVGETRTDELRGNPAFVSFLTDRLLPWVAGRWPVTADPARTLVGGSSLGGTCAAYAALTAPDRFGLVLSQSGAFQQPSAEFPDGLPALVAAHPDTSARWYLEAGLLETDRGGFPTSILEANRHLRQVLTGLGRPLRYTEFVGGHDYVCWRETLADGLTDLLGD</sequence>
<evidence type="ECO:0000313" key="7">
    <source>
        <dbReference type="Proteomes" id="UP000612808"/>
    </source>
</evidence>
<dbReference type="GO" id="GO:0006826">
    <property type="term" value="P:iron ion transport"/>
    <property type="evidence" value="ECO:0007669"/>
    <property type="project" value="InterPro"/>
</dbReference>
<comment type="subcellular location">
    <subcellularLocation>
        <location evidence="1">Cytoplasm</location>
    </subcellularLocation>
</comment>
<evidence type="ECO:0000256" key="1">
    <source>
        <dbReference type="ARBA" id="ARBA00004496"/>
    </source>
</evidence>
<evidence type="ECO:0000256" key="4">
    <source>
        <dbReference type="ARBA" id="ARBA00024201"/>
    </source>
</evidence>
<name>A0A8J3JE66_9ACTN</name>
<protein>
    <recommendedName>
        <fullName evidence="5">Enterochelin esterase N-terminal domain-containing protein</fullName>
    </recommendedName>
</protein>
<organism evidence="6 7">
    <name type="scientific">Actinocatenispora rupis</name>
    <dbReference type="NCBI Taxonomy" id="519421"/>
    <lineage>
        <taxon>Bacteria</taxon>
        <taxon>Bacillati</taxon>
        <taxon>Actinomycetota</taxon>
        <taxon>Actinomycetes</taxon>
        <taxon>Micromonosporales</taxon>
        <taxon>Micromonosporaceae</taxon>
        <taxon>Actinocatenispora</taxon>
    </lineage>
</organism>
<gene>
    <name evidence="6" type="ORF">Aru02nite_40770</name>
</gene>
<keyword evidence="2" id="KW-0963">Cytoplasm</keyword>
<evidence type="ECO:0000256" key="3">
    <source>
        <dbReference type="ARBA" id="ARBA00022801"/>
    </source>
</evidence>
<dbReference type="GO" id="GO:0005737">
    <property type="term" value="C:cytoplasm"/>
    <property type="evidence" value="ECO:0007669"/>
    <property type="project" value="UniProtKB-SubCell"/>
</dbReference>
<dbReference type="InterPro" id="IPR029058">
    <property type="entry name" value="AB_hydrolase_fold"/>
</dbReference>
<dbReference type="GO" id="GO:0005975">
    <property type="term" value="P:carbohydrate metabolic process"/>
    <property type="evidence" value="ECO:0007669"/>
    <property type="project" value="UniProtKB-ARBA"/>
</dbReference>
<dbReference type="SUPFAM" id="SSF53474">
    <property type="entry name" value="alpha/beta-Hydrolases"/>
    <property type="match status" value="1"/>
</dbReference>
<comment type="similarity">
    <text evidence="4">Belongs to the Fes family.</text>
</comment>
<dbReference type="Gene3D" id="3.40.50.1820">
    <property type="entry name" value="alpha/beta hydrolase"/>
    <property type="match status" value="1"/>
</dbReference>
<dbReference type="GO" id="GO:0008849">
    <property type="term" value="F:enterochelin esterase activity"/>
    <property type="evidence" value="ECO:0007669"/>
    <property type="project" value="InterPro"/>
</dbReference>
<dbReference type="InterPro" id="IPR050583">
    <property type="entry name" value="Mycobacterial_A85_antigen"/>
</dbReference>
<dbReference type="GO" id="GO:0005506">
    <property type="term" value="F:iron ion binding"/>
    <property type="evidence" value="ECO:0007669"/>
    <property type="project" value="InterPro"/>
</dbReference>
<keyword evidence="3" id="KW-0378">Hydrolase</keyword>
<feature type="domain" description="Enterochelin esterase N-terminal" evidence="5">
    <location>
        <begin position="39"/>
        <end position="154"/>
    </location>
</feature>
<dbReference type="Proteomes" id="UP000612808">
    <property type="component" value="Unassembled WGS sequence"/>
</dbReference>
<dbReference type="InterPro" id="IPR014756">
    <property type="entry name" value="Ig_E-set"/>
</dbReference>
<dbReference type="InterPro" id="IPR013783">
    <property type="entry name" value="Ig-like_fold"/>
</dbReference>
<dbReference type="SUPFAM" id="SSF81296">
    <property type="entry name" value="E set domains"/>
    <property type="match status" value="1"/>
</dbReference>
<evidence type="ECO:0000259" key="5">
    <source>
        <dbReference type="Pfam" id="PF11806"/>
    </source>
</evidence>
<dbReference type="Gene3D" id="2.60.40.10">
    <property type="entry name" value="Immunoglobulins"/>
    <property type="match status" value="1"/>
</dbReference>
<dbReference type="AlphaFoldDB" id="A0A8J3JE66"/>
<dbReference type="PANTHER" id="PTHR48098:SF3">
    <property type="entry name" value="IRON(III) ENTEROBACTIN ESTERASE"/>
    <property type="match status" value="1"/>
</dbReference>
<dbReference type="Pfam" id="PF11806">
    <property type="entry name" value="Enterochelin_N"/>
    <property type="match status" value="1"/>
</dbReference>
<dbReference type="InterPro" id="IPR021764">
    <property type="entry name" value="Enterochelin_esterase_N"/>
</dbReference>
<dbReference type="Pfam" id="PF00756">
    <property type="entry name" value="Esterase"/>
    <property type="match status" value="1"/>
</dbReference>
<accession>A0A8J3JE66</accession>
<comment type="caution">
    <text evidence="6">The sequence shown here is derived from an EMBL/GenBank/DDBJ whole genome shotgun (WGS) entry which is preliminary data.</text>
</comment>
<dbReference type="InterPro" id="IPR000801">
    <property type="entry name" value="Esterase-like"/>
</dbReference>
<dbReference type="RefSeq" id="WP_203659964.1">
    <property type="nucleotide sequence ID" value="NZ_BAAAZM010000007.1"/>
</dbReference>
<dbReference type="EMBL" id="BOMB01000023">
    <property type="protein sequence ID" value="GID13188.1"/>
    <property type="molecule type" value="Genomic_DNA"/>
</dbReference>
<evidence type="ECO:0000313" key="6">
    <source>
        <dbReference type="EMBL" id="GID13188.1"/>
    </source>
</evidence>
<reference evidence="6" key="1">
    <citation type="submission" date="2021-01" db="EMBL/GenBank/DDBJ databases">
        <title>Whole genome shotgun sequence of Actinocatenispora rupis NBRC 107355.</title>
        <authorList>
            <person name="Komaki H."/>
            <person name="Tamura T."/>
        </authorList>
    </citation>
    <scope>NUCLEOTIDE SEQUENCE</scope>
    <source>
        <strain evidence="6">NBRC 107355</strain>
    </source>
</reference>
<dbReference type="PANTHER" id="PTHR48098">
    <property type="entry name" value="ENTEROCHELIN ESTERASE-RELATED"/>
    <property type="match status" value="1"/>
</dbReference>